<feature type="active site" evidence="6 7">
    <location>
        <position position="299"/>
    </location>
</feature>
<dbReference type="CDD" id="cd17541">
    <property type="entry name" value="REC_CheB-like"/>
    <property type="match status" value="1"/>
</dbReference>
<feature type="active site" evidence="6 7">
    <location>
        <position position="200"/>
    </location>
</feature>
<feature type="modified residue" description="4-aspartylphosphate" evidence="6 8">
    <location>
        <position position="56"/>
    </location>
</feature>
<comment type="domain">
    <text evidence="6">Contains a C-terminal catalytic domain, and an N-terminal region which modulates catalytic activity.</text>
</comment>
<comment type="catalytic activity">
    <reaction evidence="5 6">
        <text>[protein]-L-glutamate 5-O-methyl ester + H2O = L-glutamyl-[protein] + methanol + H(+)</text>
        <dbReference type="Rhea" id="RHEA:23236"/>
        <dbReference type="Rhea" id="RHEA-COMP:10208"/>
        <dbReference type="Rhea" id="RHEA-COMP:10311"/>
        <dbReference type="ChEBI" id="CHEBI:15377"/>
        <dbReference type="ChEBI" id="CHEBI:15378"/>
        <dbReference type="ChEBI" id="CHEBI:17790"/>
        <dbReference type="ChEBI" id="CHEBI:29973"/>
        <dbReference type="ChEBI" id="CHEBI:82795"/>
        <dbReference type="EC" id="3.1.1.61"/>
    </reaction>
</comment>
<keyword evidence="1 6" id="KW-0963">Cytoplasm</keyword>
<evidence type="ECO:0000256" key="8">
    <source>
        <dbReference type="PROSITE-ProRule" id="PRU00169"/>
    </source>
</evidence>
<dbReference type="Gene3D" id="3.40.50.2300">
    <property type="match status" value="1"/>
</dbReference>
<dbReference type="InterPro" id="IPR000673">
    <property type="entry name" value="Sig_transdc_resp-reg_Me-estase"/>
</dbReference>
<dbReference type="RefSeq" id="WP_104370825.1">
    <property type="nucleotide sequence ID" value="NZ_BFAV01000019.1"/>
</dbReference>
<dbReference type="GO" id="GO:0008984">
    <property type="term" value="F:protein-glutamate methylesterase activity"/>
    <property type="evidence" value="ECO:0007669"/>
    <property type="project" value="UniProtKB-UniRule"/>
</dbReference>
<dbReference type="PROSITE" id="PS50122">
    <property type="entry name" value="CHEB"/>
    <property type="match status" value="1"/>
</dbReference>
<dbReference type="CDD" id="cd16432">
    <property type="entry name" value="CheB_Rec"/>
    <property type="match status" value="1"/>
</dbReference>
<feature type="active site" evidence="6 7">
    <location>
        <position position="173"/>
    </location>
</feature>
<evidence type="ECO:0000256" key="2">
    <source>
        <dbReference type="ARBA" id="ARBA00022500"/>
    </source>
</evidence>
<name>A0A2L2X7U6_9FIRM</name>
<dbReference type="GO" id="GO:0000156">
    <property type="term" value="F:phosphorelay response regulator activity"/>
    <property type="evidence" value="ECO:0007669"/>
    <property type="project" value="InterPro"/>
</dbReference>
<dbReference type="NCBIfam" id="NF001965">
    <property type="entry name" value="PRK00742.1"/>
    <property type="match status" value="1"/>
</dbReference>
<proteinExistence type="inferred from homology"/>
<comment type="caution">
    <text evidence="11">The sequence shown here is derived from an EMBL/GenBank/DDBJ whole genome shotgun (WGS) entry which is preliminary data.</text>
</comment>
<comment type="PTM">
    <text evidence="6">Phosphorylated by CheA. Phosphorylation of the N-terminal regulatory domain activates the methylesterase activity.</text>
</comment>
<keyword evidence="6 8" id="KW-0597">Phosphoprotein</keyword>
<dbReference type="GO" id="GO:0006935">
    <property type="term" value="P:chemotaxis"/>
    <property type="evidence" value="ECO:0007669"/>
    <property type="project" value="UniProtKB-UniRule"/>
</dbReference>
<feature type="domain" description="CheB-type methylesterase" evidence="10">
    <location>
        <begin position="159"/>
        <end position="354"/>
    </location>
</feature>
<dbReference type="PANTHER" id="PTHR42872">
    <property type="entry name" value="PROTEIN-GLUTAMATE METHYLESTERASE/PROTEIN-GLUTAMINE GLUTAMINASE"/>
    <property type="match status" value="1"/>
</dbReference>
<evidence type="ECO:0000256" key="3">
    <source>
        <dbReference type="ARBA" id="ARBA00022801"/>
    </source>
</evidence>
<dbReference type="PANTHER" id="PTHR42872:SF6">
    <property type="entry name" value="PROTEIN-GLUTAMATE METHYLESTERASE_PROTEIN-GLUTAMINE GLUTAMINASE"/>
    <property type="match status" value="1"/>
</dbReference>
<keyword evidence="12" id="KW-1185">Reference proteome</keyword>
<dbReference type="GO" id="GO:0050568">
    <property type="term" value="F:protein-glutamine glutaminase activity"/>
    <property type="evidence" value="ECO:0007669"/>
    <property type="project" value="UniProtKB-UniRule"/>
</dbReference>
<comment type="similarity">
    <text evidence="6">Belongs to the CheB family.</text>
</comment>
<dbReference type="OrthoDB" id="9793421at2"/>
<dbReference type="Pfam" id="PF00072">
    <property type="entry name" value="Response_reg"/>
    <property type="match status" value="1"/>
</dbReference>
<evidence type="ECO:0000259" key="9">
    <source>
        <dbReference type="PROSITE" id="PS50110"/>
    </source>
</evidence>
<keyword evidence="3 6" id="KW-0378">Hydrolase</keyword>
<reference evidence="12" key="1">
    <citation type="submission" date="2018-02" db="EMBL/GenBank/DDBJ databases">
        <title>Genome sequence of Desulfocucumis palustris strain NAW-5.</title>
        <authorList>
            <person name="Watanabe M."/>
            <person name="Kojima H."/>
            <person name="Fukui M."/>
        </authorList>
    </citation>
    <scope>NUCLEOTIDE SEQUENCE [LARGE SCALE GENOMIC DNA]</scope>
    <source>
        <strain evidence="12">NAW-5</strain>
    </source>
</reference>
<comment type="subcellular location">
    <subcellularLocation>
        <location evidence="6">Cytoplasm</location>
    </subcellularLocation>
</comment>
<evidence type="ECO:0000313" key="12">
    <source>
        <dbReference type="Proteomes" id="UP000239549"/>
    </source>
</evidence>
<dbReference type="Proteomes" id="UP000239549">
    <property type="component" value="Unassembled WGS sequence"/>
</dbReference>
<dbReference type="InterPro" id="IPR001789">
    <property type="entry name" value="Sig_transdc_resp-reg_receiver"/>
</dbReference>
<dbReference type="HAMAP" id="MF_00099">
    <property type="entry name" value="CheB_chemtxs"/>
    <property type="match status" value="1"/>
</dbReference>
<dbReference type="EC" id="3.5.1.44" evidence="6"/>
<evidence type="ECO:0000256" key="7">
    <source>
        <dbReference type="PROSITE-ProRule" id="PRU00050"/>
    </source>
</evidence>
<dbReference type="Gene3D" id="3.40.50.180">
    <property type="entry name" value="Methylesterase CheB, C-terminal domain"/>
    <property type="match status" value="1"/>
</dbReference>
<feature type="domain" description="Response regulatory" evidence="9">
    <location>
        <begin position="5"/>
        <end position="122"/>
    </location>
</feature>
<dbReference type="EC" id="3.1.1.61" evidence="6"/>
<protein>
    <recommendedName>
        <fullName evidence="6">Protein-glutamate methylesterase/protein-glutamine glutaminase</fullName>
        <ecNumber evidence="6">3.1.1.61</ecNumber>
        <ecNumber evidence="6">3.5.1.44</ecNumber>
    </recommendedName>
</protein>
<dbReference type="EMBL" id="BFAV01000019">
    <property type="protein sequence ID" value="GBF32277.1"/>
    <property type="molecule type" value="Genomic_DNA"/>
</dbReference>
<comment type="function">
    <text evidence="6">Involved in chemotaxis. Part of a chemotaxis signal transduction system that modulates chemotaxis in response to various stimuli. Catalyzes the demethylation of specific methylglutamate residues introduced into the chemoreceptors (methyl-accepting chemotaxis proteins or MCP) by CheR. Also mediates the irreversible deamidation of specific glutamine residues to glutamic acid.</text>
</comment>
<dbReference type="PIRSF" id="PIRSF000876">
    <property type="entry name" value="RR_chemtxs_CheB"/>
    <property type="match status" value="1"/>
</dbReference>
<dbReference type="PROSITE" id="PS50110">
    <property type="entry name" value="RESPONSE_REGULATORY"/>
    <property type="match status" value="1"/>
</dbReference>
<evidence type="ECO:0000256" key="4">
    <source>
        <dbReference type="ARBA" id="ARBA00024867"/>
    </source>
</evidence>
<dbReference type="SMART" id="SM00448">
    <property type="entry name" value="REC"/>
    <property type="match status" value="1"/>
</dbReference>
<gene>
    <name evidence="6" type="primary">cheB</name>
    <name evidence="11" type="ORF">DCCM_0471</name>
</gene>
<dbReference type="AlphaFoldDB" id="A0A2L2X7U6"/>
<dbReference type="SUPFAM" id="SSF52172">
    <property type="entry name" value="CheY-like"/>
    <property type="match status" value="1"/>
</dbReference>
<keyword evidence="2 6" id="KW-0145">Chemotaxis</keyword>
<dbReference type="GO" id="GO:0005737">
    <property type="term" value="C:cytoplasm"/>
    <property type="evidence" value="ECO:0007669"/>
    <property type="project" value="UniProtKB-SubCell"/>
</dbReference>
<comment type="function">
    <text evidence="4">May play the central regulatory role in sporulation. It may be an element of the effector pathway responsible for the activation of sporulation genes in response to nutritional stress. Spo0A may act in concert with spo0H (a sigma factor) to control the expression of some genes that are critical to the sporulation process.</text>
</comment>
<evidence type="ECO:0000256" key="1">
    <source>
        <dbReference type="ARBA" id="ARBA00022490"/>
    </source>
</evidence>
<comment type="catalytic activity">
    <reaction evidence="6">
        <text>L-glutaminyl-[protein] + H2O = L-glutamyl-[protein] + NH4(+)</text>
        <dbReference type="Rhea" id="RHEA:16441"/>
        <dbReference type="Rhea" id="RHEA-COMP:10207"/>
        <dbReference type="Rhea" id="RHEA-COMP:10208"/>
        <dbReference type="ChEBI" id="CHEBI:15377"/>
        <dbReference type="ChEBI" id="CHEBI:28938"/>
        <dbReference type="ChEBI" id="CHEBI:29973"/>
        <dbReference type="ChEBI" id="CHEBI:30011"/>
        <dbReference type="EC" id="3.5.1.44"/>
    </reaction>
</comment>
<dbReference type="Pfam" id="PF01339">
    <property type="entry name" value="CheB_methylest"/>
    <property type="match status" value="1"/>
</dbReference>
<organism evidence="11 12">
    <name type="scientific">Desulfocucumis palustris</name>
    <dbReference type="NCBI Taxonomy" id="1898651"/>
    <lineage>
        <taxon>Bacteria</taxon>
        <taxon>Bacillati</taxon>
        <taxon>Bacillota</taxon>
        <taxon>Clostridia</taxon>
        <taxon>Eubacteriales</taxon>
        <taxon>Desulfocucumaceae</taxon>
        <taxon>Desulfocucumis</taxon>
    </lineage>
</organism>
<dbReference type="InterPro" id="IPR035909">
    <property type="entry name" value="CheB_C"/>
</dbReference>
<sequence>MPPIKVLVVDDSALMRRLITRFLEVDGEFQVIDTASNGEEAIKKIINLRPDVVTLDVEMPVMDGLTTLSTIMKQRPIPVVMLSALTYEGARETMRALSLGAVDFVSKPTKPGEMEAMVADLKFKLRAAAQASLRRVAQRKAISPIRPVAPVITPTGHQPRTGGKVGLVVIGSSTGGPAALQQLVPVLPTTLSAGVVIVQHIPVGFSGPMSEHLDRKSKLKVKHAAQGDPVTPGTVLVAPAGYDLTFRGRPGALTVNLDPGKGPVPPGGFRPSVDVVMSSAAQTCGAGCMGVLLTGMGRDGAKGMLEIRQRRGHTIAEAESTCVVYGMPKAAYEIGAAEKVLPLYDIAQEIVKMI</sequence>
<evidence type="ECO:0000313" key="11">
    <source>
        <dbReference type="EMBL" id="GBF32277.1"/>
    </source>
</evidence>
<dbReference type="InterPro" id="IPR008248">
    <property type="entry name" value="CheB-like"/>
</dbReference>
<evidence type="ECO:0000259" key="10">
    <source>
        <dbReference type="PROSITE" id="PS50122"/>
    </source>
</evidence>
<dbReference type="InterPro" id="IPR011006">
    <property type="entry name" value="CheY-like_superfamily"/>
</dbReference>
<accession>A0A2L2X7U6</accession>
<evidence type="ECO:0000256" key="6">
    <source>
        <dbReference type="HAMAP-Rule" id="MF_00099"/>
    </source>
</evidence>
<evidence type="ECO:0000256" key="5">
    <source>
        <dbReference type="ARBA" id="ARBA00048267"/>
    </source>
</evidence>
<dbReference type="SUPFAM" id="SSF52738">
    <property type="entry name" value="Methylesterase CheB, C-terminal domain"/>
    <property type="match status" value="1"/>
</dbReference>